<proteinExistence type="predicted"/>
<accession>A0A164NLN3</accession>
<dbReference type="EMBL" id="KV419443">
    <property type="protein sequence ID" value="KZS87825.1"/>
    <property type="molecule type" value="Genomic_DNA"/>
</dbReference>
<gene>
    <name evidence="1" type="ORF">SISNIDRAFT_419035</name>
</gene>
<dbReference type="Proteomes" id="UP000076722">
    <property type="component" value="Unassembled WGS sequence"/>
</dbReference>
<dbReference type="SUPFAM" id="SSF53098">
    <property type="entry name" value="Ribonuclease H-like"/>
    <property type="match status" value="1"/>
</dbReference>
<evidence type="ECO:0000313" key="2">
    <source>
        <dbReference type="Proteomes" id="UP000076722"/>
    </source>
</evidence>
<sequence length="197" mass="22782">MLSRAVLLREVCVSSRLLTVLLNYCQAINRFCETADARFGVITTLRINGVKKEIPWKAFKLSDSDWVRVTELIEILKDVDQVQQVFSAAQLPTLWKAIPEFERLQTAWEKKERDAKYALYAPGIRLALDKLKKYYCDFDDKPVFVLALYLHPYYKLAYISRAWGGAKEQAAERAKGNKHAKNWLLEAETIVKSTVRH</sequence>
<protein>
    <recommendedName>
        <fullName evidence="3">hAT-like transposase RNase-H fold domain-containing protein</fullName>
    </recommendedName>
</protein>
<dbReference type="InterPro" id="IPR012337">
    <property type="entry name" value="RNaseH-like_sf"/>
</dbReference>
<keyword evidence="2" id="KW-1185">Reference proteome</keyword>
<reference evidence="1 2" key="1">
    <citation type="journal article" date="2016" name="Mol. Biol. Evol.">
        <title>Comparative Genomics of Early-Diverging Mushroom-Forming Fungi Provides Insights into the Origins of Lignocellulose Decay Capabilities.</title>
        <authorList>
            <person name="Nagy L.G."/>
            <person name="Riley R."/>
            <person name="Tritt A."/>
            <person name="Adam C."/>
            <person name="Daum C."/>
            <person name="Floudas D."/>
            <person name="Sun H."/>
            <person name="Yadav J.S."/>
            <person name="Pangilinan J."/>
            <person name="Larsson K.H."/>
            <person name="Matsuura K."/>
            <person name="Barry K."/>
            <person name="Labutti K."/>
            <person name="Kuo R."/>
            <person name="Ohm R.A."/>
            <person name="Bhattacharya S.S."/>
            <person name="Shirouzu T."/>
            <person name="Yoshinaga Y."/>
            <person name="Martin F.M."/>
            <person name="Grigoriev I.V."/>
            <person name="Hibbett D.S."/>
        </authorList>
    </citation>
    <scope>NUCLEOTIDE SEQUENCE [LARGE SCALE GENOMIC DNA]</scope>
    <source>
        <strain evidence="1 2">HHB9708</strain>
    </source>
</reference>
<evidence type="ECO:0008006" key="3">
    <source>
        <dbReference type="Google" id="ProtNLM"/>
    </source>
</evidence>
<organism evidence="1 2">
    <name type="scientific">Sistotremastrum niveocremeum HHB9708</name>
    <dbReference type="NCBI Taxonomy" id="1314777"/>
    <lineage>
        <taxon>Eukaryota</taxon>
        <taxon>Fungi</taxon>
        <taxon>Dikarya</taxon>
        <taxon>Basidiomycota</taxon>
        <taxon>Agaricomycotina</taxon>
        <taxon>Agaricomycetes</taxon>
        <taxon>Sistotremastrales</taxon>
        <taxon>Sistotremastraceae</taxon>
        <taxon>Sertulicium</taxon>
        <taxon>Sertulicium niveocremeum</taxon>
    </lineage>
</organism>
<dbReference type="OrthoDB" id="3058553at2759"/>
<name>A0A164NLN3_9AGAM</name>
<evidence type="ECO:0000313" key="1">
    <source>
        <dbReference type="EMBL" id="KZS87825.1"/>
    </source>
</evidence>
<dbReference type="AlphaFoldDB" id="A0A164NLN3"/>